<dbReference type="PANTHER" id="PTHR35213">
    <property type="entry name" value="RING-TYPE DOMAIN-CONTAINING PROTEIN-RELATED"/>
    <property type="match status" value="1"/>
</dbReference>
<dbReference type="PANTHER" id="PTHR35213:SF5">
    <property type="entry name" value="RING-TYPE DOMAIN-CONTAINING PROTEIN"/>
    <property type="match status" value="1"/>
</dbReference>
<feature type="compositionally biased region" description="Low complexity" evidence="1">
    <location>
        <begin position="36"/>
        <end position="63"/>
    </location>
</feature>
<evidence type="ECO:0000313" key="2">
    <source>
        <dbReference type="EMBL" id="CAD9826404.1"/>
    </source>
</evidence>
<evidence type="ECO:0000313" key="4">
    <source>
        <dbReference type="EMBL" id="CAD9826406.1"/>
    </source>
</evidence>
<feature type="region of interest" description="Disordered" evidence="1">
    <location>
        <begin position="472"/>
        <end position="497"/>
    </location>
</feature>
<feature type="compositionally biased region" description="Basic and acidic residues" evidence="1">
    <location>
        <begin position="144"/>
        <end position="160"/>
    </location>
</feature>
<feature type="compositionally biased region" description="Low complexity" evidence="1">
    <location>
        <begin position="476"/>
        <end position="489"/>
    </location>
</feature>
<feature type="compositionally biased region" description="Polar residues" evidence="1">
    <location>
        <begin position="526"/>
        <end position="541"/>
    </location>
</feature>
<reference evidence="4" key="1">
    <citation type="submission" date="2021-01" db="EMBL/GenBank/DDBJ databases">
        <authorList>
            <person name="Corre E."/>
            <person name="Pelletier E."/>
            <person name="Niang G."/>
            <person name="Scheremetjew M."/>
            <person name="Finn R."/>
            <person name="Kale V."/>
            <person name="Holt S."/>
            <person name="Cochrane G."/>
            <person name="Meng A."/>
            <person name="Brown T."/>
            <person name="Cohen L."/>
        </authorList>
    </citation>
    <scope>NUCLEOTIDE SEQUENCE</scope>
    <source>
        <strain evidence="4">CCMP2084</strain>
    </source>
</reference>
<feature type="region of interest" description="Disordered" evidence="1">
    <location>
        <begin position="588"/>
        <end position="629"/>
    </location>
</feature>
<feature type="region of interest" description="Disordered" evidence="1">
    <location>
        <begin position="526"/>
        <end position="552"/>
    </location>
</feature>
<accession>A0A6T7JVQ1</accession>
<feature type="compositionally biased region" description="Polar residues" evidence="1">
    <location>
        <begin position="615"/>
        <end position="625"/>
    </location>
</feature>
<feature type="region of interest" description="Disordered" evidence="1">
    <location>
        <begin position="254"/>
        <end position="283"/>
    </location>
</feature>
<organism evidence="4">
    <name type="scientific">Attheya septentrionalis</name>
    <dbReference type="NCBI Taxonomy" id="420275"/>
    <lineage>
        <taxon>Eukaryota</taxon>
        <taxon>Sar</taxon>
        <taxon>Stramenopiles</taxon>
        <taxon>Ochrophyta</taxon>
        <taxon>Bacillariophyta</taxon>
        <taxon>Coscinodiscophyceae</taxon>
        <taxon>Chaetocerotophycidae</taxon>
        <taxon>Chaetocerotales</taxon>
        <taxon>Attheyaceae</taxon>
        <taxon>Attheya</taxon>
    </lineage>
</organism>
<feature type="compositionally biased region" description="Low complexity" evidence="1">
    <location>
        <begin position="414"/>
        <end position="425"/>
    </location>
</feature>
<feature type="compositionally biased region" description="Low complexity" evidence="1">
    <location>
        <begin position="123"/>
        <end position="134"/>
    </location>
</feature>
<evidence type="ECO:0000256" key="1">
    <source>
        <dbReference type="SAM" id="MobiDB-lite"/>
    </source>
</evidence>
<dbReference type="EMBL" id="HBHQ01026935">
    <property type="protein sequence ID" value="CAD9826404.1"/>
    <property type="molecule type" value="Transcribed_RNA"/>
</dbReference>
<gene>
    <name evidence="2" type="ORF">ASEP1449_LOCUS18238</name>
    <name evidence="3" type="ORF">ASEP1449_LOCUS18239</name>
    <name evidence="4" type="ORF">ASEP1449_LOCUS18240</name>
</gene>
<dbReference type="EMBL" id="HBHQ01026937">
    <property type="protein sequence ID" value="CAD9826406.1"/>
    <property type="molecule type" value="Transcribed_RNA"/>
</dbReference>
<proteinExistence type="predicted"/>
<name>A0A6T7JVQ1_9STRA</name>
<feature type="compositionally biased region" description="Polar residues" evidence="1">
    <location>
        <begin position="71"/>
        <end position="82"/>
    </location>
</feature>
<sequence length="655" mass="69481">MIDKGVSPPPDAHPQRAYDDQVDVGESMSVPEKPGVDGSSSSGLSNSCQESGSPMSISGSKSSSSDKNRSQKIGSPMSSNDSDQVDSRERESPQNNSASSARQLDAAESNQLNQGTTKSVVTSSSSSSLSSSGSMNRHKGKTGSFDKKIMSHSTVKDHLLKHTSSQSRISPSKEDSGMSDVAVSLLAQGLPKESLYQEQNSISDETTPSKASNEALKLDAISSSQTSVLLPQKQSLNKNSTSYVSASSPALANSSQAGFRKSQQVAHSPGTTNPSSNSAGVGSVVPVIQSNPVVLTNTTTTPQTKSPGNLRRGKWTAEEEAYVARVIQDFNSGFLNAPAGTTLRTYLSEKLHCDPMRITKKFTGDSCIGKRVFHPAVRCANNSSAIDKAQSELDALERRWRRRLEMQQRESAKKAAASAAAAAAAGRSHLHPQVAQLSQSGGGAQQTPITGSQQIARTATWLERANLILSSKLDGSETSSPNSNESSRNSYKDRRTEDQIKEVERLIHEGPIIQQTSAGIPLLLEKSTSTPGVSDQDLNSGTKRKVSDDDRGRTLSLSATAALSSVGITSSPHGFTLPEEEITTRARSGSLNLYYRPKSPSQPPYDKLPRRSKSSTHLSALSRSTTGDEDAQALVGFLNSVRASAAASAARPFSG</sequence>
<protein>
    <submittedName>
        <fullName evidence="4">Uncharacterized protein</fullName>
    </submittedName>
</protein>
<feature type="region of interest" description="Disordered" evidence="1">
    <location>
        <begin position="406"/>
        <end position="452"/>
    </location>
</feature>
<dbReference type="EMBL" id="HBHQ01026936">
    <property type="protein sequence ID" value="CAD9826405.1"/>
    <property type="molecule type" value="Transcribed_RNA"/>
</dbReference>
<evidence type="ECO:0000313" key="3">
    <source>
        <dbReference type="EMBL" id="CAD9826405.1"/>
    </source>
</evidence>
<feature type="compositionally biased region" description="Polar residues" evidence="1">
    <location>
        <begin position="93"/>
        <end position="122"/>
    </location>
</feature>
<feature type="region of interest" description="Disordered" evidence="1">
    <location>
        <begin position="1"/>
        <end position="182"/>
    </location>
</feature>
<feature type="compositionally biased region" description="Polar residues" evidence="1">
    <location>
        <begin position="254"/>
        <end position="280"/>
    </location>
</feature>
<dbReference type="AlphaFoldDB" id="A0A6T7JVQ1"/>